<name>A0AAN6MVN3_9PEZI</name>
<dbReference type="InterPro" id="IPR015590">
    <property type="entry name" value="Aldehyde_DH_dom"/>
</dbReference>
<comment type="catalytic activity">
    <reaction evidence="4">
        <text>succinate semialdehyde + NADP(+) + H2O = succinate + NADPH + 2 H(+)</text>
        <dbReference type="Rhea" id="RHEA:13213"/>
        <dbReference type="ChEBI" id="CHEBI:15377"/>
        <dbReference type="ChEBI" id="CHEBI:15378"/>
        <dbReference type="ChEBI" id="CHEBI:30031"/>
        <dbReference type="ChEBI" id="CHEBI:57706"/>
        <dbReference type="ChEBI" id="CHEBI:57783"/>
        <dbReference type="ChEBI" id="CHEBI:58349"/>
        <dbReference type="EC" id="1.2.1.16"/>
    </reaction>
</comment>
<dbReference type="PANTHER" id="PTHR43353">
    <property type="entry name" value="SUCCINATE-SEMIALDEHYDE DEHYDROGENASE, MITOCHONDRIAL"/>
    <property type="match status" value="1"/>
</dbReference>
<evidence type="ECO:0000256" key="2">
    <source>
        <dbReference type="ARBA" id="ARBA00009986"/>
    </source>
</evidence>
<evidence type="ECO:0000256" key="8">
    <source>
        <dbReference type="RuleBase" id="RU003345"/>
    </source>
</evidence>
<keyword evidence="11" id="KW-1185">Reference proteome</keyword>
<evidence type="ECO:0000259" key="9">
    <source>
        <dbReference type="Pfam" id="PF00171"/>
    </source>
</evidence>
<feature type="domain" description="Aldehyde dehydrogenase" evidence="9">
    <location>
        <begin position="89"/>
        <end position="546"/>
    </location>
</feature>
<dbReference type="InterPro" id="IPR016162">
    <property type="entry name" value="Ald_DH_N"/>
</dbReference>
<gene>
    <name evidence="10" type="ORF">QBC46DRAFT_400132</name>
</gene>
<organism evidence="10 11">
    <name type="scientific">Diplogelasinospora grovesii</name>
    <dbReference type="NCBI Taxonomy" id="303347"/>
    <lineage>
        <taxon>Eukaryota</taxon>
        <taxon>Fungi</taxon>
        <taxon>Dikarya</taxon>
        <taxon>Ascomycota</taxon>
        <taxon>Pezizomycotina</taxon>
        <taxon>Sordariomycetes</taxon>
        <taxon>Sordariomycetidae</taxon>
        <taxon>Sordariales</taxon>
        <taxon>Diplogelasinosporaceae</taxon>
        <taxon>Diplogelasinospora</taxon>
    </lineage>
</organism>
<dbReference type="SUPFAM" id="SSF53720">
    <property type="entry name" value="ALDH-like"/>
    <property type="match status" value="1"/>
</dbReference>
<sequence length="551" mass="58343">MTAALTPHIRRTLEPLHSAFPVLLGPGGGGRYRTVHIKLLFNRETCSPHTRTRTRQHVTMGSPPVTPKLNNPALFIAKGYINGEWLSTSQSGKTFSVVNPSTGASIAQLPEMDTREVHSASDAASAAFKSFRKTSAKSRGQILRRWAELMHANAADLGTILTLENGKPYAEAKGEIAFAAGYLEFYAGEAERAYGDVIPPANTANRILAIKQPIGVVACLAPWNFPAAMITRKAGAAIAAGCTTVVKPAGETPLTALALAYLAEQAGLPAGVLNIVTSMATLAEVGKALCEEPSIRKLSFTGSTAVGKLLMAQCAGTLKKLSLELGGNAPFIVFDDCDLDATVNALMGAKIRNSGQTCVCANRIYVQRGCYVELAERLVQKFKELKTGDGFGEGVVVGPLTASRGVEKAQRHVQDAVSKGGRLLHGGKPIDGSGYFFEPTVIADMAPNMLSHDEEIFAPVAALYPFDTEEEVVELANNTDVGLGSYVCTNNIGRMWRVAEDLETGMVGVNTGVIAGGELPFGGVKQSGFGKEGGKWGVEEFMVTKCIVVAV</sequence>
<dbReference type="InterPro" id="IPR016161">
    <property type="entry name" value="Ald_DH/histidinol_DH"/>
</dbReference>
<evidence type="ECO:0000313" key="11">
    <source>
        <dbReference type="Proteomes" id="UP001303473"/>
    </source>
</evidence>
<dbReference type="InterPro" id="IPR050740">
    <property type="entry name" value="Aldehyde_DH_Superfamily"/>
</dbReference>
<reference evidence="11" key="1">
    <citation type="journal article" date="2023" name="Mol. Phylogenet. Evol.">
        <title>Genome-scale phylogeny and comparative genomics of the fungal order Sordariales.</title>
        <authorList>
            <person name="Hensen N."/>
            <person name="Bonometti L."/>
            <person name="Westerberg I."/>
            <person name="Brannstrom I.O."/>
            <person name="Guillou S."/>
            <person name="Cros-Aarteil S."/>
            <person name="Calhoun S."/>
            <person name="Haridas S."/>
            <person name="Kuo A."/>
            <person name="Mondo S."/>
            <person name="Pangilinan J."/>
            <person name="Riley R."/>
            <person name="LaButti K."/>
            <person name="Andreopoulos B."/>
            <person name="Lipzen A."/>
            <person name="Chen C."/>
            <person name="Yan M."/>
            <person name="Daum C."/>
            <person name="Ng V."/>
            <person name="Clum A."/>
            <person name="Steindorff A."/>
            <person name="Ohm R.A."/>
            <person name="Martin F."/>
            <person name="Silar P."/>
            <person name="Natvig D.O."/>
            <person name="Lalanne C."/>
            <person name="Gautier V."/>
            <person name="Ament-Velasquez S.L."/>
            <person name="Kruys A."/>
            <person name="Hutchinson M.I."/>
            <person name="Powell A.J."/>
            <person name="Barry K."/>
            <person name="Miller A.N."/>
            <person name="Grigoriev I.V."/>
            <person name="Debuchy R."/>
            <person name="Gladieux P."/>
            <person name="Hiltunen Thoren M."/>
            <person name="Johannesson H."/>
        </authorList>
    </citation>
    <scope>NUCLEOTIDE SEQUENCE [LARGE SCALE GENOMIC DNA]</scope>
    <source>
        <strain evidence="11">CBS 340.73</strain>
    </source>
</reference>
<feature type="active site" evidence="7">
    <location>
        <position position="324"/>
    </location>
</feature>
<evidence type="ECO:0000256" key="3">
    <source>
        <dbReference type="ARBA" id="ARBA00023002"/>
    </source>
</evidence>
<dbReference type="GO" id="GO:0009450">
    <property type="term" value="P:gamma-aminobutyric acid catabolic process"/>
    <property type="evidence" value="ECO:0007669"/>
    <property type="project" value="TreeGrafter"/>
</dbReference>
<dbReference type="Proteomes" id="UP001303473">
    <property type="component" value="Unassembled WGS sequence"/>
</dbReference>
<dbReference type="EC" id="1.2.1.16" evidence="6"/>
<dbReference type="FunFam" id="3.40.309.10:FF:000004">
    <property type="entry name" value="Succinate-semialdehyde dehydrogenase I"/>
    <property type="match status" value="1"/>
</dbReference>
<comment type="pathway">
    <text evidence="1">Amino-acid degradation; 4-aminobutanoate degradation.</text>
</comment>
<evidence type="ECO:0000256" key="6">
    <source>
        <dbReference type="ARBA" id="ARBA00067047"/>
    </source>
</evidence>
<evidence type="ECO:0000313" key="10">
    <source>
        <dbReference type="EMBL" id="KAK3934327.1"/>
    </source>
</evidence>
<dbReference type="GO" id="GO:0005737">
    <property type="term" value="C:cytoplasm"/>
    <property type="evidence" value="ECO:0007669"/>
    <property type="project" value="TreeGrafter"/>
</dbReference>
<accession>A0AAN6MVN3</accession>
<comment type="similarity">
    <text evidence="2 8">Belongs to the aldehyde dehydrogenase family.</text>
</comment>
<dbReference type="AlphaFoldDB" id="A0AAN6MVN3"/>
<proteinExistence type="inferred from homology"/>
<dbReference type="GO" id="GO:0004777">
    <property type="term" value="F:succinate-semialdehyde dehydrogenase (NAD+) activity"/>
    <property type="evidence" value="ECO:0007669"/>
    <property type="project" value="TreeGrafter"/>
</dbReference>
<evidence type="ECO:0000256" key="5">
    <source>
        <dbReference type="ARBA" id="ARBA00052698"/>
    </source>
</evidence>
<dbReference type="PANTHER" id="PTHR43353:SF5">
    <property type="entry name" value="SUCCINATE-SEMIALDEHYDE DEHYDROGENASE, MITOCHONDRIAL"/>
    <property type="match status" value="1"/>
</dbReference>
<dbReference type="InterPro" id="IPR016163">
    <property type="entry name" value="Ald_DH_C"/>
</dbReference>
<evidence type="ECO:0000256" key="1">
    <source>
        <dbReference type="ARBA" id="ARBA00005176"/>
    </source>
</evidence>
<dbReference type="Gene3D" id="3.40.309.10">
    <property type="entry name" value="Aldehyde Dehydrogenase, Chain A, domain 2"/>
    <property type="match status" value="1"/>
</dbReference>
<evidence type="ECO:0000256" key="4">
    <source>
        <dbReference type="ARBA" id="ARBA00050387"/>
    </source>
</evidence>
<protein>
    <recommendedName>
        <fullName evidence="6">succinate-semialdehyde dehydrogenase [NAD(P)(+)]</fullName>
        <ecNumber evidence="6">1.2.1.16</ecNumber>
    </recommendedName>
</protein>
<dbReference type="CDD" id="cd07103">
    <property type="entry name" value="ALDH_F5_SSADH_GabD"/>
    <property type="match status" value="1"/>
</dbReference>
<dbReference type="InterPro" id="IPR029510">
    <property type="entry name" value="Ald_DH_CS_GLU"/>
</dbReference>
<dbReference type="Gene3D" id="3.40.605.10">
    <property type="entry name" value="Aldehyde Dehydrogenase, Chain A, domain 1"/>
    <property type="match status" value="1"/>
</dbReference>
<keyword evidence="3 8" id="KW-0560">Oxidoreductase</keyword>
<comment type="caution">
    <text evidence="10">The sequence shown here is derived from an EMBL/GenBank/DDBJ whole genome shotgun (WGS) entry which is preliminary data.</text>
</comment>
<dbReference type="FunFam" id="3.40.605.10:FF:000005">
    <property type="entry name" value="Succinate-semialdehyde dehydrogenase I"/>
    <property type="match status" value="1"/>
</dbReference>
<dbReference type="EMBL" id="MU854003">
    <property type="protein sequence ID" value="KAK3934327.1"/>
    <property type="molecule type" value="Genomic_DNA"/>
</dbReference>
<evidence type="ECO:0000256" key="7">
    <source>
        <dbReference type="PROSITE-ProRule" id="PRU10007"/>
    </source>
</evidence>
<dbReference type="Pfam" id="PF00171">
    <property type="entry name" value="Aldedh"/>
    <property type="match status" value="1"/>
</dbReference>
<dbReference type="PROSITE" id="PS00687">
    <property type="entry name" value="ALDEHYDE_DEHYDR_GLU"/>
    <property type="match status" value="1"/>
</dbReference>
<comment type="catalytic activity">
    <reaction evidence="5">
        <text>succinate semialdehyde + NAD(+) + H2O = succinate + NADH + 2 H(+)</text>
        <dbReference type="Rhea" id="RHEA:13217"/>
        <dbReference type="ChEBI" id="CHEBI:15377"/>
        <dbReference type="ChEBI" id="CHEBI:15378"/>
        <dbReference type="ChEBI" id="CHEBI:30031"/>
        <dbReference type="ChEBI" id="CHEBI:57540"/>
        <dbReference type="ChEBI" id="CHEBI:57706"/>
        <dbReference type="ChEBI" id="CHEBI:57945"/>
        <dbReference type="EC" id="1.2.1.16"/>
    </reaction>
</comment>